<keyword evidence="3" id="KW-1185">Reference proteome</keyword>
<organism evidence="2 3">
    <name type="scientific">Parathielavia hyrcaniae</name>
    <dbReference type="NCBI Taxonomy" id="113614"/>
    <lineage>
        <taxon>Eukaryota</taxon>
        <taxon>Fungi</taxon>
        <taxon>Dikarya</taxon>
        <taxon>Ascomycota</taxon>
        <taxon>Pezizomycotina</taxon>
        <taxon>Sordariomycetes</taxon>
        <taxon>Sordariomycetidae</taxon>
        <taxon>Sordariales</taxon>
        <taxon>Chaetomiaceae</taxon>
        <taxon>Parathielavia</taxon>
    </lineage>
</organism>
<reference evidence="2" key="2">
    <citation type="submission" date="2023-05" db="EMBL/GenBank/DDBJ databases">
        <authorList>
            <consortium name="Lawrence Berkeley National Laboratory"/>
            <person name="Steindorff A."/>
            <person name="Hensen N."/>
            <person name="Bonometti L."/>
            <person name="Westerberg I."/>
            <person name="Brannstrom I.O."/>
            <person name="Guillou S."/>
            <person name="Cros-Aarteil S."/>
            <person name="Calhoun S."/>
            <person name="Haridas S."/>
            <person name="Kuo A."/>
            <person name="Mondo S."/>
            <person name="Pangilinan J."/>
            <person name="Riley R."/>
            <person name="Labutti K."/>
            <person name="Andreopoulos B."/>
            <person name="Lipzen A."/>
            <person name="Chen C."/>
            <person name="Yanf M."/>
            <person name="Daum C."/>
            <person name="Ng V."/>
            <person name="Clum A."/>
            <person name="Ohm R."/>
            <person name="Martin F."/>
            <person name="Silar P."/>
            <person name="Natvig D."/>
            <person name="Lalanne C."/>
            <person name="Gautier V."/>
            <person name="Ament-Velasquez S.L."/>
            <person name="Kruys A."/>
            <person name="Hutchinson M.I."/>
            <person name="Powell A.J."/>
            <person name="Barry K."/>
            <person name="Miller A.N."/>
            <person name="Grigoriev I.V."/>
            <person name="Debuchy R."/>
            <person name="Gladieux P."/>
            <person name="Thoren M.H."/>
            <person name="Johannesson H."/>
        </authorList>
    </citation>
    <scope>NUCLEOTIDE SEQUENCE</scope>
    <source>
        <strain evidence="2">CBS 757.83</strain>
    </source>
</reference>
<reference evidence="2" key="1">
    <citation type="journal article" date="2023" name="Mol. Phylogenet. Evol.">
        <title>Genome-scale phylogeny and comparative genomics of the fungal order Sordariales.</title>
        <authorList>
            <person name="Hensen N."/>
            <person name="Bonometti L."/>
            <person name="Westerberg I."/>
            <person name="Brannstrom I.O."/>
            <person name="Guillou S."/>
            <person name="Cros-Aarteil S."/>
            <person name="Calhoun S."/>
            <person name="Haridas S."/>
            <person name="Kuo A."/>
            <person name="Mondo S."/>
            <person name="Pangilinan J."/>
            <person name="Riley R."/>
            <person name="LaButti K."/>
            <person name="Andreopoulos B."/>
            <person name="Lipzen A."/>
            <person name="Chen C."/>
            <person name="Yan M."/>
            <person name="Daum C."/>
            <person name="Ng V."/>
            <person name="Clum A."/>
            <person name="Steindorff A."/>
            <person name="Ohm R.A."/>
            <person name="Martin F."/>
            <person name="Silar P."/>
            <person name="Natvig D.O."/>
            <person name="Lalanne C."/>
            <person name="Gautier V."/>
            <person name="Ament-Velasquez S.L."/>
            <person name="Kruys A."/>
            <person name="Hutchinson M.I."/>
            <person name="Powell A.J."/>
            <person name="Barry K."/>
            <person name="Miller A.N."/>
            <person name="Grigoriev I.V."/>
            <person name="Debuchy R."/>
            <person name="Gladieux P."/>
            <person name="Hiltunen Thoren M."/>
            <person name="Johannesson H."/>
        </authorList>
    </citation>
    <scope>NUCLEOTIDE SEQUENCE</scope>
    <source>
        <strain evidence="2">CBS 757.83</strain>
    </source>
</reference>
<protein>
    <submittedName>
        <fullName evidence="2">Uncharacterized protein</fullName>
    </submittedName>
</protein>
<evidence type="ECO:0000313" key="3">
    <source>
        <dbReference type="Proteomes" id="UP001305647"/>
    </source>
</evidence>
<gene>
    <name evidence="2" type="ORF">N658DRAFT_558519</name>
</gene>
<evidence type="ECO:0000256" key="1">
    <source>
        <dbReference type="SAM" id="MobiDB-lite"/>
    </source>
</evidence>
<feature type="compositionally biased region" description="Polar residues" evidence="1">
    <location>
        <begin position="89"/>
        <end position="103"/>
    </location>
</feature>
<dbReference type="EMBL" id="MU863633">
    <property type="protein sequence ID" value="KAK4101789.1"/>
    <property type="molecule type" value="Genomic_DNA"/>
</dbReference>
<dbReference type="Proteomes" id="UP001305647">
    <property type="component" value="Unassembled WGS sequence"/>
</dbReference>
<proteinExistence type="predicted"/>
<name>A0AAN6T2L5_9PEZI</name>
<comment type="caution">
    <text evidence="2">The sequence shown here is derived from an EMBL/GenBank/DDBJ whole genome shotgun (WGS) entry which is preliminary data.</text>
</comment>
<sequence>MPRNTASLPCLSRRYLVSWAVARAPSPRLFLKKYPVLAWVPTAFSCIRSTAIAFKKLAGKHARLDQRAESGVHPANPFDRGSGAEDGNLYSTNPQSTARVLGL</sequence>
<dbReference type="AlphaFoldDB" id="A0AAN6T2L5"/>
<feature type="region of interest" description="Disordered" evidence="1">
    <location>
        <begin position="65"/>
        <end position="103"/>
    </location>
</feature>
<accession>A0AAN6T2L5</accession>
<evidence type="ECO:0000313" key="2">
    <source>
        <dbReference type="EMBL" id="KAK4101789.1"/>
    </source>
</evidence>